<dbReference type="InterPro" id="IPR001087">
    <property type="entry name" value="GDSL"/>
</dbReference>
<feature type="chain" id="PRO_5002352507" description="tRNA pseudouridine(55) synthase" evidence="6">
    <location>
        <begin position="26"/>
        <end position="968"/>
    </location>
</feature>
<dbReference type="InterPro" id="IPR036514">
    <property type="entry name" value="SGNH_hydro_sf"/>
</dbReference>
<reference evidence="9" key="1">
    <citation type="submission" date="2015-04" db="UniProtKB">
        <authorList>
            <consortium name="EnsemblPlants"/>
        </authorList>
    </citation>
    <scope>IDENTIFICATION</scope>
</reference>
<dbReference type="InterPro" id="IPR035669">
    <property type="entry name" value="SGNH_plant_lipase-like"/>
</dbReference>
<evidence type="ECO:0000313" key="10">
    <source>
        <dbReference type="Proteomes" id="UP000026961"/>
    </source>
</evidence>
<evidence type="ECO:0000259" key="7">
    <source>
        <dbReference type="Pfam" id="PF21237"/>
    </source>
</evidence>
<evidence type="ECO:0000256" key="4">
    <source>
        <dbReference type="ARBA" id="ARBA00023235"/>
    </source>
</evidence>
<feature type="domain" description="Pus10 N-terminal eukaryotes" evidence="7">
    <location>
        <begin position="594"/>
        <end position="763"/>
    </location>
</feature>
<evidence type="ECO:0000256" key="2">
    <source>
        <dbReference type="ARBA" id="ARBA00012787"/>
    </source>
</evidence>
<dbReference type="Gene3D" id="3.30.70.3190">
    <property type="match status" value="1"/>
</dbReference>
<keyword evidence="6" id="KW-0732">Signal</keyword>
<dbReference type="GO" id="GO:0160148">
    <property type="term" value="F:tRNA pseudouridine(55) synthase activity"/>
    <property type="evidence" value="ECO:0007669"/>
    <property type="project" value="UniProtKB-EC"/>
</dbReference>
<evidence type="ECO:0000256" key="3">
    <source>
        <dbReference type="ARBA" id="ARBA00022694"/>
    </source>
</evidence>
<keyword evidence="10" id="KW-1185">Reference proteome</keyword>
<dbReference type="InterPro" id="IPR048741">
    <property type="entry name" value="Pus10-like_C"/>
</dbReference>
<proteinExistence type="inferred from homology"/>
<evidence type="ECO:0000256" key="5">
    <source>
        <dbReference type="SAM" id="MobiDB-lite"/>
    </source>
</evidence>
<evidence type="ECO:0000259" key="8">
    <source>
        <dbReference type="Pfam" id="PF21238"/>
    </source>
</evidence>
<feature type="region of interest" description="Disordered" evidence="5">
    <location>
        <begin position="428"/>
        <end position="450"/>
    </location>
</feature>
<feature type="region of interest" description="Disordered" evidence="5">
    <location>
        <begin position="700"/>
        <end position="726"/>
    </location>
</feature>
<dbReference type="AlphaFoldDB" id="A0A0D9ZP76"/>
<dbReference type="Gramene" id="OGLUM04G21620.1">
    <property type="protein sequence ID" value="OGLUM04G21620.1"/>
    <property type="gene ID" value="OGLUM04G21620"/>
</dbReference>
<dbReference type="InterPro" id="IPR048742">
    <property type="entry name" value="Pus10_N_euk"/>
</dbReference>
<dbReference type="Pfam" id="PF00657">
    <property type="entry name" value="Lipase_GDSL"/>
    <property type="match status" value="1"/>
</dbReference>
<dbReference type="STRING" id="40148.A0A0D9ZP76"/>
<sequence length="968" mass="106456">MASRRGAFALVAALCLLELARRGLAEEPAVPAMFVFGDSTVDVGNNNFLANCKANCKANYPRYGVDYPFQSPTGRFSNGYNLADQLAQKLGFDKSPPPYLSLPDVTIISQMSKGINFASGGSGLIDSTGWKVCTEVFNMSAQVQSFTSAVQKMGNGTADLISRSLIFINTGSNDLFEYTDFPSNTTRNDTEFLQSLVASYKGHLKDLYGAGARKFSVVSPSLVGCCPSQRAVAHDTNDLDFHGCSRAANGLSRQLYPMLGSMLRGLAADLPGMHYSLGDSVGMAELVLNGTVLPGANFTVLDRPCCGGGVGGCNGTAPLCLDRGSYLFWDNFHPTAAASNVFARELFFDPGAFVHPMNVHELAELRPTNRRAAYLSVLLYGAKLLSAEPATVRLEADNHRGRRRGGERLGAPDGRGIGGDFRSITVGSAPVRSRPRQDHGVLTPNRSRNGDGRTASLAVVLNAPFSSLCSDLYDRCRWPPVGGEQQGGRKKKGEILRVSHTEKFVNIFAQYLQVCVRCIFRFFGAFSYAAPCLSLTASVLHSFLEEHDDSAKSGSCSCLSKDEAYCSICFGVLLPTCYQDDGVEPLRSVSPIDNVTSIISEAVQREGHQVDEFSLEISLPAVIAANDRAIRLYMKEKYGSANWFDEKIFSQQTMSVKEALRILLVPSVEKQMNVKHGNNSFRIRLTYTHDEGSQKLLRLLPNDRGRKRKTESRDGSSKRGSTDDDKQILSESDAFINKTLEGIQDQDFRSLFQLPPEKVLEPCHLVISCQRSPIYIGGRYLKLSRNVSQSCWIIDDERMGEASVEEIIGENVRAICKGDGYKFHAAGREDINVRMLGSGRPFLVEVLNVRSIPSATEVQQIADKINDSEKKHVRVRNLKLVGSEIWTMMREGEAEKQKQYAALIWTSRPLTDDDLHNISLIKDMAGTYIKEFVHGDLGRTHPSVGVMLSCRAEILQLDVTDVKMDFLQ</sequence>
<dbReference type="Gene3D" id="3.30.70.2510">
    <property type="match status" value="1"/>
</dbReference>
<reference evidence="9" key="2">
    <citation type="submission" date="2018-05" db="EMBL/GenBank/DDBJ databases">
        <title>OgluRS3 (Oryza glumaepatula Reference Sequence Version 3).</title>
        <authorList>
            <person name="Zhang J."/>
            <person name="Kudrna D."/>
            <person name="Lee S."/>
            <person name="Talag J."/>
            <person name="Welchert J."/>
            <person name="Wing R.A."/>
        </authorList>
    </citation>
    <scope>NUCLEOTIDE SEQUENCE [LARGE SCALE GENOMIC DNA]</scope>
</reference>
<dbReference type="EnsemblPlants" id="OGLUM04G21620.1">
    <property type="protein sequence ID" value="OGLUM04G21620.1"/>
    <property type="gene ID" value="OGLUM04G21620"/>
</dbReference>
<feature type="compositionally biased region" description="Basic and acidic residues" evidence="5">
    <location>
        <begin position="711"/>
        <end position="726"/>
    </location>
</feature>
<organism evidence="9">
    <name type="scientific">Oryza glumipatula</name>
    <dbReference type="NCBI Taxonomy" id="40148"/>
    <lineage>
        <taxon>Eukaryota</taxon>
        <taxon>Viridiplantae</taxon>
        <taxon>Streptophyta</taxon>
        <taxon>Embryophyta</taxon>
        <taxon>Tracheophyta</taxon>
        <taxon>Spermatophyta</taxon>
        <taxon>Magnoliopsida</taxon>
        <taxon>Liliopsida</taxon>
        <taxon>Poales</taxon>
        <taxon>Poaceae</taxon>
        <taxon>BOP clade</taxon>
        <taxon>Oryzoideae</taxon>
        <taxon>Oryzeae</taxon>
        <taxon>Oryzinae</taxon>
        <taxon>Oryza</taxon>
    </lineage>
</organism>
<dbReference type="Proteomes" id="UP000026961">
    <property type="component" value="Chromosome 4"/>
</dbReference>
<feature type="signal peptide" evidence="6">
    <location>
        <begin position="1"/>
        <end position="25"/>
    </location>
</feature>
<comment type="similarity">
    <text evidence="1">Belongs to the 'GDSL' lipolytic enzyme family.</text>
</comment>
<dbReference type="PANTHER" id="PTHR21568">
    <property type="entry name" value="TRNA PSEUDOURIDINE SYNTHASE PUS10"/>
    <property type="match status" value="1"/>
</dbReference>
<evidence type="ECO:0000256" key="6">
    <source>
        <dbReference type="SAM" id="SignalP"/>
    </source>
</evidence>
<dbReference type="GO" id="GO:0031119">
    <property type="term" value="P:tRNA pseudouridine synthesis"/>
    <property type="evidence" value="ECO:0007669"/>
    <property type="project" value="TreeGrafter"/>
</dbReference>
<dbReference type="Gene3D" id="3.40.50.1110">
    <property type="entry name" value="SGNH hydrolase"/>
    <property type="match status" value="1"/>
</dbReference>
<keyword evidence="3" id="KW-0819">tRNA processing</keyword>
<evidence type="ECO:0000313" key="9">
    <source>
        <dbReference type="EnsemblPlants" id="OGLUM04G21620.1"/>
    </source>
</evidence>
<dbReference type="FunFam" id="3.30.70.2510:FF:000001">
    <property type="entry name" value="tRNA pseudouridine synthase Pus10"/>
    <property type="match status" value="1"/>
</dbReference>
<dbReference type="CDD" id="cd01837">
    <property type="entry name" value="SGNH_plant_lipase_like"/>
    <property type="match status" value="1"/>
</dbReference>
<dbReference type="eggNOG" id="KOG2364">
    <property type="taxonomic scope" value="Eukaryota"/>
</dbReference>
<protein>
    <recommendedName>
        <fullName evidence="2">tRNA pseudouridine(55) synthase</fullName>
        <ecNumber evidence="2">5.4.99.25</ecNumber>
    </recommendedName>
</protein>
<accession>A0A0D9ZP76</accession>
<evidence type="ECO:0000256" key="1">
    <source>
        <dbReference type="ARBA" id="ARBA00008668"/>
    </source>
</evidence>
<dbReference type="Pfam" id="PF21238">
    <property type="entry name" value="Pus10_C"/>
    <property type="match status" value="1"/>
</dbReference>
<dbReference type="EC" id="5.4.99.25" evidence="2"/>
<dbReference type="Pfam" id="PF21237">
    <property type="entry name" value="Pus10_N_euk"/>
    <property type="match status" value="1"/>
</dbReference>
<dbReference type="HOGENOM" id="CLU_306169_0_0_1"/>
<name>A0A0D9ZP76_9ORYZ</name>
<dbReference type="PANTHER" id="PTHR21568:SF0">
    <property type="entry name" value="TRNA PSEUDOURIDINE SYNTHASE PUS10"/>
    <property type="match status" value="1"/>
</dbReference>
<keyword evidence="4" id="KW-0413">Isomerase</keyword>
<feature type="domain" description="Pus10-like C-terminal" evidence="8">
    <location>
        <begin position="775"/>
        <end position="924"/>
    </location>
</feature>
<dbReference type="GO" id="GO:0016788">
    <property type="term" value="F:hydrolase activity, acting on ester bonds"/>
    <property type="evidence" value="ECO:0007669"/>
    <property type="project" value="InterPro"/>
</dbReference>
<dbReference type="InterPro" id="IPR039894">
    <property type="entry name" value="Pus10-like"/>
</dbReference>